<comment type="caution">
    <text evidence="1">The sequence shown here is derived from an EMBL/GenBank/DDBJ whole genome shotgun (WGS) entry which is preliminary data.</text>
</comment>
<organism evidence="1 2">
    <name type="scientific">Micromonospora pisi</name>
    <dbReference type="NCBI Taxonomy" id="589240"/>
    <lineage>
        <taxon>Bacteria</taxon>
        <taxon>Bacillati</taxon>
        <taxon>Actinomycetota</taxon>
        <taxon>Actinomycetes</taxon>
        <taxon>Micromonosporales</taxon>
        <taxon>Micromonosporaceae</taxon>
        <taxon>Micromonospora</taxon>
    </lineage>
</organism>
<dbReference type="RefSeq" id="WP_121155324.1">
    <property type="nucleotide sequence ID" value="NZ_RBKT01000001.1"/>
</dbReference>
<reference evidence="1 2" key="1">
    <citation type="submission" date="2018-10" db="EMBL/GenBank/DDBJ databases">
        <title>Sequencing the genomes of 1000 actinobacteria strains.</title>
        <authorList>
            <person name="Klenk H.-P."/>
        </authorList>
    </citation>
    <scope>NUCLEOTIDE SEQUENCE [LARGE SCALE GENOMIC DNA]</scope>
    <source>
        <strain evidence="1 2">DSM 45175</strain>
    </source>
</reference>
<gene>
    <name evidence="1" type="ORF">BDK92_1197</name>
</gene>
<name>A0A495JDD5_9ACTN</name>
<sequence length="62" mass="6340">MEQPANPVGTALGDLRRLLVGLTAPAAQYLIGNRNLAGVHAVGLGIGSTLPVALAPRRALWA</sequence>
<keyword evidence="2" id="KW-1185">Reference proteome</keyword>
<accession>A0A495JDD5</accession>
<evidence type="ECO:0000313" key="2">
    <source>
        <dbReference type="Proteomes" id="UP000277671"/>
    </source>
</evidence>
<evidence type="ECO:0000313" key="1">
    <source>
        <dbReference type="EMBL" id="RKR86925.1"/>
    </source>
</evidence>
<dbReference type="EMBL" id="RBKT01000001">
    <property type="protein sequence ID" value="RKR86925.1"/>
    <property type="molecule type" value="Genomic_DNA"/>
</dbReference>
<dbReference type="AlphaFoldDB" id="A0A495JDD5"/>
<dbReference type="Proteomes" id="UP000277671">
    <property type="component" value="Unassembled WGS sequence"/>
</dbReference>
<proteinExistence type="predicted"/>
<protein>
    <submittedName>
        <fullName evidence="1">Uncharacterized protein</fullName>
    </submittedName>
</protein>